<dbReference type="RefSeq" id="WP_204700932.1">
    <property type="nucleotide sequence ID" value="NZ_CP136137.1"/>
</dbReference>
<sequence>MREAAPAGSYLPPTERRHERSDEEILDPDLEIIDAHHHLYDRPGARYLLDEYAGDVALGHRIVGSVYIEIMAMARTWGPEHLRSIGEIEFANGIAAMAATGFYGDCDVAAAIVGYADLRRGHAVGEVLDEAIARAPERFRGIRQITLEYDDPAMSAYISNPPPRGILDHPDLVAGLRELGRRGLVYDANAFHHRLSDFSRLADEVPETVFALNHTGFPLLIGLSEDQRREEIAAWRRDLRELASRPNVVCKVGGLGQVFLGFGFDSRPVPPTSRELASAWEPFVVEAIDAFGADRCMMMSNFPVDGRSCGFVPYWNALKYIVRGASREEKEQLFQLTAERVYRIDRPSRS</sequence>
<dbReference type="Proteomes" id="UP001479933">
    <property type="component" value="Chromosome"/>
</dbReference>
<evidence type="ECO:0000313" key="4">
    <source>
        <dbReference type="EMBL" id="WYY09343.1"/>
    </source>
</evidence>
<accession>A0ABZ2U6E6</accession>
<evidence type="ECO:0000256" key="1">
    <source>
        <dbReference type="ARBA" id="ARBA00038310"/>
    </source>
</evidence>
<comment type="similarity">
    <text evidence="1">Belongs to the metallo-dependent hydrolases superfamily.</text>
</comment>
<dbReference type="InterPro" id="IPR032466">
    <property type="entry name" value="Metal_Hydrolase"/>
</dbReference>
<evidence type="ECO:0000256" key="2">
    <source>
        <dbReference type="SAM" id="MobiDB-lite"/>
    </source>
</evidence>
<dbReference type="PANTHER" id="PTHR43569">
    <property type="entry name" value="AMIDOHYDROLASE"/>
    <property type="match status" value="1"/>
</dbReference>
<evidence type="ECO:0000313" key="5">
    <source>
        <dbReference type="Proteomes" id="UP001479933"/>
    </source>
</evidence>
<keyword evidence="5" id="KW-1185">Reference proteome</keyword>
<feature type="compositionally biased region" description="Basic and acidic residues" evidence="2">
    <location>
        <begin position="14"/>
        <end position="23"/>
    </location>
</feature>
<feature type="domain" description="Amidohydrolase-related" evidence="3">
    <location>
        <begin position="33"/>
        <end position="344"/>
    </location>
</feature>
<dbReference type="PANTHER" id="PTHR43569:SF1">
    <property type="entry name" value="BLL3371 PROTEIN"/>
    <property type="match status" value="1"/>
</dbReference>
<dbReference type="InterPro" id="IPR052350">
    <property type="entry name" value="Metallo-dep_Lactonases"/>
</dbReference>
<dbReference type="SUPFAM" id="SSF51556">
    <property type="entry name" value="Metallo-dependent hydrolases"/>
    <property type="match status" value="1"/>
</dbReference>
<evidence type="ECO:0000259" key="3">
    <source>
        <dbReference type="Pfam" id="PF04909"/>
    </source>
</evidence>
<proteinExistence type="inferred from homology"/>
<organism evidence="4 5">
    <name type="scientific">Gordonia hydrophobica</name>
    <dbReference type="NCBI Taxonomy" id="40516"/>
    <lineage>
        <taxon>Bacteria</taxon>
        <taxon>Bacillati</taxon>
        <taxon>Actinomycetota</taxon>
        <taxon>Actinomycetes</taxon>
        <taxon>Mycobacteriales</taxon>
        <taxon>Gordoniaceae</taxon>
        <taxon>Gordonia</taxon>
    </lineage>
</organism>
<dbReference type="EMBL" id="CP136137">
    <property type="protein sequence ID" value="WYY09343.1"/>
    <property type="molecule type" value="Genomic_DNA"/>
</dbReference>
<dbReference type="InterPro" id="IPR006680">
    <property type="entry name" value="Amidohydro-rel"/>
</dbReference>
<gene>
    <name evidence="4" type="ORF">RVF87_09895</name>
</gene>
<dbReference type="Gene3D" id="3.20.20.140">
    <property type="entry name" value="Metal-dependent hydrolases"/>
    <property type="match status" value="1"/>
</dbReference>
<reference evidence="4 5" key="1">
    <citation type="journal article" date="2023" name="Virus Evol.">
        <title>Computational host range prediction-The good, the bad, and the ugly.</title>
        <authorList>
            <person name="Howell A.A."/>
            <person name="Versoza C.J."/>
            <person name="Pfeifer S.P."/>
        </authorList>
    </citation>
    <scope>NUCLEOTIDE SEQUENCE [LARGE SCALE GENOMIC DNA]</scope>
    <source>
        <strain evidence="4 5">1610/1b</strain>
    </source>
</reference>
<protein>
    <submittedName>
        <fullName evidence="4">Amidohydrolase family protein</fullName>
    </submittedName>
</protein>
<name>A0ABZ2U6E6_9ACTN</name>
<feature type="region of interest" description="Disordered" evidence="2">
    <location>
        <begin position="1"/>
        <end position="23"/>
    </location>
</feature>
<dbReference type="Pfam" id="PF04909">
    <property type="entry name" value="Amidohydro_2"/>
    <property type="match status" value="1"/>
</dbReference>